<organism evidence="2 3">
    <name type="scientific">Cardiobacterium hominis</name>
    <dbReference type="NCBI Taxonomy" id="2718"/>
    <lineage>
        <taxon>Bacteria</taxon>
        <taxon>Pseudomonadati</taxon>
        <taxon>Pseudomonadota</taxon>
        <taxon>Gammaproteobacteria</taxon>
        <taxon>Cardiobacteriales</taxon>
        <taxon>Cardiobacteriaceae</taxon>
        <taxon>Cardiobacterium</taxon>
    </lineage>
</organism>
<keyword evidence="1" id="KW-0812">Transmembrane</keyword>
<keyword evidence="1" id="KW-0472">Membrane</keyword>
<dbReference type="RefSeq" id="WP_079542280.1">
    <property type="nucleotide sequence ID" value="NZ_FKLO01000083.1"/>
</dbReference>
<accession>A0A1C3H7F1</accession>
<evidence type="ECO:0000313" key="3">
    <source>
        <dbReference type="Proteomes" id="UP000190837"/>
    </source>
</evidence>
<proteinExistence type="predicted"/>
<gene>
    <name evidence="2" type="ORF">CHUV0807_2469</name>
</gene>
<name>A0A1C3H7F1_9GAMM</name>
<feature type="transmembrane region" description="Helical" evidence="1">
    <location>
        <begin position="25"/>
        <end position="43"/>
    </location>
</feature>
<feature type="transmembrane region" description="Helical" evidence="1">
    <location>
        <begin position="52"/>
        <end position="69"/>
    </location>
</feature>
<evidence type="ECO:0000256" key="1">
    <source>
        <dbReference type="SAM" id="Phobius"/>
    </source>
</evidence>
<evidence type="ECO:0000313" key="2">
    <source>
        <dbReference type="EMBL" id="SAM72474.1"/>
    </source>
</evidence>
<dbReference type="Proteomes" id="UP000190837">
    <property type="component" value="Unassembled WGS sequence"/>
</dbReference>
<reference evidence="3" key="1">
    <citation type="submission" date="2016-04" db="EMBL/GenBank/DDBJ databases">
        <authorList>
            <person name="Tagini F."/>
        </authorList>
    </citation>
    <scope>NUCLEOTIDE SEQUENCE [LARGE SCALE GENOMIC DNA]</scope>
    <source>
        <strain evidence="3">CHUV0807</strain>
    </source>
</reference>
<keyword evidence="1" id="KW-1133">Transmembrane helix</keyword>
<dbReference type="AlphaFoldDB" id="A0A1C3H7F1"/>
<dbReference type="EMBL" id="FKLO01000083">
    <property type="protein sequence ID" value="SAM72474.1"/>
    <property type="molecule type" value="Genomic_DNA"/>
</dbReference>
<sequence>MNALLGLTAPRRLSAVRPQGTAPELKFAAACFVSLLLLLLIWLGRGGAVGKILMSIALLAIVAFLYRLFAKPKLDPVYGKILRARIPEAVWKDRMLRDFTLSDKQKAALDEALRDWLIIRRQCDAPVAQPSPYVEQLWLALHNQPGWLQAVGERPAPSTSLCTSRNGMLIWAYACALQGVEPGKPAFLPRLWCVDLLLDKGEFAEAVAQAKLQHWAAAYQEAQTRRY</sequence>
<protein>
    <submittedName>
        <fullName evidence="2">Uncharacterized protein</fullName>
    </submittedName>
</protein>